<feature type="compositionally biased region" description="Low complexity" evidence="1">
    <location>
        <begin position="309"/>
        <end position="325"/>
    </location>
</feature>
<dbReference type="EMBL" id="LABX01000065">
    <property type="protein sequence ID" value="KMO36740.1"/>
    <property type="molecule type" value="Genomic_DNA"/>
</dbReference>
<dbReference type="InterPro" id="IPR011009">
    <property type="entry name" value="Kinase-like_dom_sf"/>
</dbReference>
<keyword evidence="2" id="KW-0808">Transferase</keyword>
<dbReference type="GO" id="GO:0016740">
    <property type="term" value="F:transferase activity"/>
    <property type="evidence" value="ECO:0007669"/>
    <property type="project" value="UniProtKB-KW"/>
</dbReference>
<accession>A0A0J6SNE4</accession>
<sequence>MAAVPQTETLDFLTRRLAGHGPVERIDTHASIVLMAGDHVLKLKRAVRFPFLDFSTPRRRLAACRAELAVNAGAGRLYRGVHRITRATDGGLALDGAGRLVDAVVAMRRFPQDNLFDRMVQDGRLTPALVTDLARRLATAHAEAPVSKARGAAAMADLVALNDRSLRACGLVPDREADALTALFQDRLSRHAARLDARGREGKVRRCHGDLTLRNICLFGGVPTPFDALEFDERLATIDVLYDLAFVLMDLWHRGRPDLANLLFNRYLDETDDAPDAGLMPFLMALRAVIRAHVTASQAIATEPMAGQAAAGKTTAGKTTVSKTTCAPTDGDAEAGATALRGEATAYLALARDLLAEIPPCLVAVGGLSGSGKSTLAAALAPRLGAAPGARIVSSDRTRKRLHGVVPLTRLPPGAYAASVSEQVYATMRDEAAGVLAGGASVVLDAVFDRPAEREAVAGLAASCGVTVQGVWLQAPLAILADRIAIRRNDPSDATPAILADQARRDCGAITWLRLDAGESPEALAADVMRAGRLDASGRGGEGDPAAHSVLNRVPA</sequence>
<dbReference type="RefSeq" id="WP_048463480.1">
    <property type="nucleotide sequence ID" value="NZ_LABX01000065.1"/>
</dbReference>
<organism evidence="2 3">
    <name type="scientific">Methylobacterium aquaticum</name>
    <dbReference type="NCBI Taxonomy" id="270351"/>
    <lineage>
        <taxon>Bacteria</taxon>
        <taxon>Pseudomonadati</taxon>
        <taxon>Pseudomonadota</taxon>
        <taxon>Alphaproteobacteria</taxon>
        <taxon>Hyphomicrobiales</taxon>
        <taxon>Methylobacteriaceae</taxon>
        <taxon>Methylobacterium</taxon>
    </lineage>
</organism>
<dbReference type="PANTHER" id="PTHR43883:SF1">
    <property type="entry name" value="GLUCONOKINASE"/>
    <property type="match status" value="1"/>
</dbReference>
<dbReference type="Proteomes" id="UP000035929">
    <property type="component" value="Unassembled WGS sequence"/>
</dbReference>
<proteinExistence type="predicted"/>
<evidence type="ECO:0000256" key="1">
    <source>
        <dbReference type="SAM" id="MobiDB-lite"/>
    </source>
</evidence>
<dbReference type="SUPFAM" id="SSF56112">
    <property type="entry name" value="Protein kinase-like (PK-like)"/>
    <property type="match status" value="1"/>
</dbReference>
<dbReference type="AlphaFoldDB" id="A0A0J6SNE4"/>
<reference evidence="2 3" key="1">
    <citation type="submission" date="2015-03" db="EMBL/GenBank/DDBJ databases">
        <title>Genome sequencing of Methylobacterium aquaticum DSM16371 type strain.</title>
        <authorList>
            <person name="Chaudhry V."/>
            <person name="Patil P.B."/>
        </authorList>
    </citation>
    <scope>NUCLEOTIDE SEQUENCE [LARGE SCALE GENOMIC DNA]</scope>
    <source>
        <strain evidence="2 3">DSM 16371</strain>
    </source>
</reference>
<dbReference type="OrthoDB" id="9810277at2"/>
<feature type="region of interest" description="Disordered" evidence="1">
    <location>
        <begin position="535"/>
        <end position="556"/>
    </location>
</feature>
<evidence type="ECO:0000313" key="3">
    <source>
        <dbReference type="Proteomes" id="UP000035929"/>
    </source>
</evidence>
<dbReference type="PANTHER" id="PTHR43883">
    <property type="entry name" value="SLR0207 PROTEIN"/>
    <property type="match status" value="1"/>
</dbReference>
<feature type="region of interest" description="Disordered" evidence="1">
    <location>
        <begin position="309"/>
        <end position="330"/>
    </location>
</feature>
<dbReference type="InterPro" id="IPR027417">
    <property type="entry name" value="P-loop_NTPase"/>
</dbReference>
<comment type="caution">
    <text evidence="2">The sequence shown here is derived from an EMBL/GenBank/DDBJ whole genome shotgun (WGS) entry which is preliminary data.</text>
</comment>
<evidence type="ECO:0000313" key="2">
    <source>
        <dbReference type="EMBL" id="KMO36740.1"/>
    </source>
</evidence>
<dbReference type="Gene3D" id="3.40.50.300">
    <property type="entry name" value="P-loop containing nucleotide triphosphate hydrolases"/>
    <property type="match status" value="1"/>
</dbReference>
<dbReference type="Pfam" id="PF13671">
    <property type="entry name" value="AAA_33"/>
    <property type="match status" value="1"/>
</dbReference>
<dbReference type="InterPro" id="IPR052732">
    <property type="entry name" value="Cell-binding_unc_protein"/>
</dbReference>
<name>A0A0J6SNE4_9HYPH</name>
<protein>
    <submittedName>
        <fullName evidence="2">Aminoglycoside phosphotransferase</fullName>
    </submittedName>
</protein>
<gene>
    <name evidence="2" type="ORF">VP06_09230</name>
</gene>
<dbReference type="PATRIC" id="fig|270351.6.peg.6618"/>
<dbReference type="SUPFAM" id="SSF52540">
    <property type="entry name" value="P-loop containing nucleoside triphosphate hydrolases"/>
    <property type="match status" value="1"/>
</dbReference>